<dbReference type="Pfam" id="PF01638">
    <property type="entry name" value="HxlR"/>
    <property type="match status" value="1"/>
</dbReference>
<reference evidence="5 6" key="1">
    <citation type="submission" date="2014-07" db="EMBL/GenBank/DDBJ databases">
        <authorList>
            <person name="Zhang J.E."/>
            <person name="Yang H."/>
            <person name="Guo J."/>
            <person name="Deng Z."/>
            <person name="Luo H."/>
            <person name="Luo M."/>
            <person name="Zhao B."/>
        </authorList>
    </citation>
    <scope>NUCLEOTIDE SEQUENCE [LARGE SCALE GENOMIC DNA]</scope>
    <source>
        <strain evidence="5 6">1CP</strain>
    </source>
</reference>
<protein>
    <recommendedName>
        <fullName evidence="4">HTH hxlR-type domain-containing protein</fullName>
    </recommendedName>
</protein>
<evidence type="ECO:0000256" key="3">
    <source>
        <dbReference type="ARBA" id="ARBA00023163"/>
    </source>
</evidence>
<dbReference type="AlphaFoldDB" id="A0A1B1K8N0"/>
<dbReference type="PANTHER" id="PTHR33204">
    <property type="entry name" value="TRANSCRIPTIONAL REGULATOR, MARR FAMILY"/>
    <property type="match status" value="1"/>
</dbReference>
<evidence type="ECO:0000313" key="6">
    <source>
        <dbReference type="Proteomes" id="UP000186108"/>
    </source>
</evidence>
<dbReference type="SUPFAM" id="SSF46785">
    <property type="entry name" value="Winged helix' DNA-binding domain"/>
    <property type="match status" value="1"/>
</dbReference>
<dbReference type="PROSITE" id="PS51118">
    <property type="entry name" value="HTH_HXLR"/>
    <property type="match status" value="1"/>
</dbReference>
<keyword evidence="3" id="KW-0804">Transcription</keyword>
<dbReference type="EMBL" id="CP009111">
    <property type="protein sequence ID" value="ANS28993.1"/>
    <property type="molecule type" value="Genomic_DNA"/>
</dbReference>
<dbReference type="PANTHER" id="PTHR33204:SF18">
    <property type="entry name" value="TRANSCRIPTIONAL REGULATORY PROTEIN"/>
    <property type="match status" value="1"/>
</dbReference>
<dbReference type="Gene3D" id="1.10.10.10">
    <property type="entry name" value="Winged helix-like DNA-binding domain superfamily/Winged helix DNA-binding domain"/>
    <property type="match status" value="1"/>
</dbReference>
<evidence type="ECO:0000259" key="4">
    <source>
        <dbReference type="PROSITE" id="PS51118"/>
    </source>
</evidence>
<gene>
    <name evidence="5" type="ORF">R1CP_21585</name>
</gene>
<dbReference type="Proteomes" id="UP000186108">
    <property type="component" value="Chromosome"/>
</dbReference>
<proteinExistence type="predicted"/>
<keyword evidence="1" id="KW-0805">Transcription regulation</keyword>
<evidence type="ECO:0000256" key="1">
    <source>
        <dbReference type="ARBA" id="ARBA00023015"/>
    </source>
</evidence>
<dbReference type="PATRIC" id="fig|37919.13.peg.4556"/>
<keyword evidence="2" id="KW-0238">DNA-binding</keyword>
<dbReference type="InterPro" id="IPR036390">
    <property type="entry name" value="WH_DNA-bd_sf"/>
</dbReference>
<dbReference type="InterPro" id="IPR036388">
    <property type="entry name" value="WH-like_DNA-bd_sf"/>
</dbReference>
<accession>A0A1B1K8N0</accession>
<sequence length="225" mass="24235">MKSYSEFCSLSRALDVIGDRWTMLVVRELLVGPSRYSDLHKALPGIATNLLASRLRTLEEAGVVASTDAPAPVSARVYALTEWGQKLRRPLVELARWGVPLMSTGAGEDHSRGRWLAFAIMALFPEPGATQESSDIPAVTARIDAEGDNLLLVSDPTGVHATMTSAGEPAEVIVKGSSEEIFRTLSGDRTEGAHAHVTGDADALRRFFALTSSALTFDRLVDRST</sequence>
<name>A0A1B1K8N0_RHOOP</name>
<dbReference type="GO" id="GO:0003677">
    <property type="term" value="F:DNA binding"/>
    <property type="evidence" value="ECO:0007669"/>
    <property type="project" value="UniProtKB-KW"/>
</dbReference>
<feature type="domain" description="HTH hxlR-type" evidence="4">
    <location>
        <begin position="8"/>
        <end position="106"/>
    </location>
</feature>
<evidence type="ECO:0000256" key="2">
    <source>
        <dbReference type="ARBA" id="ARBA00023125"/>
    </source>
</evidence>
<evidence type="ECO:0000313" key="5">
    <source>
        <dbReference type="EMBL" id="ANS28993.1"/>
    </source>
</evidence>
<dbReference type="InterPro" id="IPR002577">
    <property type="entry name" value="HTH_HxlR"/>
</dbReference>
<organism evidence="5 6">
    <name type="scientific">Rhodococcus opacus</name>
    <name type="common">Nocardia opaca</name>
    <dbReference type="NCBI Taxonomy" id="37919"/>
    <lineage>
        <taxon>Bacteria</taxon>
        <taxon>Bacillati</taxon>
        <taxon>Actinomycetota</taxon>
        <taxon>Actinomycetes</taxon>
        <taxon>Mycobacteriales</taxon>
        <taxon>Nocardiaceae</taxon>
        <taxon>Rhodococcus</taxon>
    </lineage>
</organism>